<reference evidence="3" key="1">
    <citation type="submission" date="2009-08" db="EMBL/GenBank/DDBJ databases">
        <authorList>
            <consortium name="US DOE Joint Genome Institute"/>
            <person name="Lucas S."/>
            <person name="Copeland A."/>
            <person name="Lapidus A."/>
            <person name="Glavina del Rio T."/>
            <person name="Dalin E."/>
            <person name="Tice H."/>
            <person name="Bruce D."/>
            <person name="Barry K."/>
            <person name="Pitluck S."/>
            <person name="Lowry S."/>
            <person name="Larimer F."/>
            <person name="Land M."/>
            <person name="Hauser L."/>
            <person name="Kyrpides N."/>
            <person name="Ivanova N."/>
            <person name="McMahon K.D."/>
            <person name="Hugenholtz P."/>
        </authorList>
    </citation>
    <scope>NUCLEOTIDE SEQUENCE</scope>
    <source>
        <strain evidence="3">UW-1</strain>
    </source>
</reference>
<dbReference type="STRING" id="522306.CAP2UW1_0407"/>
<gene>
    <name evidence="3" type="ordered locus">CAP2UW1_0407</name>
</gene>
<dbReference type="GO" id="GO:0006313">
    <property type="term" value="P:DNA transposition"/>
    <property type="evidence" value="ECO:0007669"/>
    <property type="project" value="InterPro"/>
</dbReference>
<dbReference type="GO" id="GO:0003677">
    <property type="term" value="F:DNA binding"/>
    <property type="evidence" value="ECO:0007669"/>
    <property type="project" value="InterPro"/>
</dbReference>
<dbReference type="NCBIfam" id="NF033564">
    <property type="entry name" value="transpos_ISAs1"/>
    <property type="match status" value="1"/>
</dbReference>
<dbReference type="PANTHER" id="PTHR30298:SF0">
    <property type="entry name" value="PROTEIN YBFL-RELATED"/>
    <property type="match status" value="1"/>
</dbReference>
<dbReference type="InterPro" id="IPR047647">
    <property type="entry name" value="ISAs1_transpos"/>
</dbReference>
<organism evidence="3">
    <name type="scientific">Accumulibacter regalis</name>
    <dbReference type="NCBI Taxonomy" id="522306"/>
    <lineage>
        <taxon>Bacteria</taxon>
        <taxon>Pseudomonadati</taxon>
        <taxon>Pseudomonadota</taxon>
        <taxon>Betaproteobacteria</taxon>
        <taxon>Candidatus Accumulibacter</taxon>
    </lineage>
</organism>
<sequence length="386" mass="43193">MTLLEAFSGLPDGRKGPAQRYSLAQILIMAVCAILCGADNWVEVADWCKDRKEWLSERFRWPLEGGTPSHDTFGDLFRVLDAHIFETRFRDWIRELAGVIDGVVAIDGKTLRGSGKKGSNELLHMVTAYAVQSGLCLAQEGTCGKGHELAGMKALLDVLVLKGCIVTMDALGCQTELAEKIVARGGDYVLQVKDNQKNLAEALREFFDTGAAAGFGRLTVEHFEETEKDHGRIETRRYTWINDVTWMDRPMRAAWKKLGGVGMIESIRQIGDKVSVDQRYAIGSCGVQTVEMFAKASRSHWGIENGLHWTLDVVFREDQCRARLGNSARNLSVLRKFVLTTLRKEEGCKMGLNRRRLHADRNESYRESLIALAFSDRTSINCMNSA</sequence>
<accession>C7RKT8</accession>
<dbReference type="AlphaFoldDB" id="C7RKT8"/>
<evidence type="ECO:0000259" key="1">
    <source>
        <dbReference type="Pfam" id="PF01609"/>
    </source>
</evidence>
<dbReference type="eggNOG" id="COG5433">
    <property type="taxonomic scope" value="Bacteria"/>
</dbReference>
<dbReference type="HOGENOM" id="CLU_046404_0_1_4"/>
<dbReference type="OrthoDB" id="8587058at2"/>
<feature type="domain" description="Transposase IS4-like" evidence="1">
    <location>
        <begin position="102"/>
        <end position="339"/>
    </location>
</feature>
<dbReference type="PANTHER" id="PTHR30298">
    <property type="entry name" value="H REPEAT-ASSOCIATED PREDICTED TRANSPOSASE"/>
    <property type="match status" value="1"/>
</dbReference>
<dbReference type="InterPro" id="IPR032806">
    <property type="entry name" value="YbfD_N"/>
</dbReference>
<dbReference type="InterPro" id="IPR051698">
    <property type="entry name" value="Transposase_11-like"/>
</dbReference>
<dbReference type="InterPro" id="IPR002559">
    <property type="entry name" value="Transposase_11"/>
</dbReference>
<dbReference type="GO" id="GO:0004803">
    <property type="term" value="F:transposase activity"/>
    <property type="evidence" value="ECO:0007669"/>
    <property type="project" value="InterPro"/>
</dbReference>
<dbReference type="EMBL" id="CP001715">
    <property type="protein sequence ID" value="ACV33760.1"/>
    <property type="molecule type" value="Genomic_DNA"/>
</dbReference>
<dbReference type="KEGG" id="app:CAP2UW1_0407"/>
<protein>
    <submittedName>
        <fullName evidence="3">Transposase IS4 family protein</fullName>
    </submittedName>
</protein>
<name>C7RKT8_ACCRE</name>
<reference evidence="3" key="2">
    <citation type="submission" date="2009-09" db="EMBL/GenBank/DDBJ databases">
        <title>Complete sequence of chromosome of Candidatus Accumulibacter phosphatis clade IIA str. UW-1.</title>
        <authorList>
            <consortium name="US DOE Joint Genome Institute"/>
            <person name="Martin H.G."/>
            <person name="Ivanova N."/>
            <person name="Kunin V."/>
            <person name="Warnecke F."/>
            <person name="Barry K."/>
            <person name="He S."/>
            <person name="Salamov A."/>
            <person name="Szeto E."/>
            <person name="Dalin E."/>
            <person name="Pangilinan J.L."/>
            <person name="Lapidus A."/>
            <person name="Lowry S."/>
            <person name="Kyrpides N.C."/>
            <person name="McMahon K.D."/>
            <person name="Hugenholtz P."/>
        </authorList>
    </citation>
    <scope>NUCLEOTIDE SEQUENCE [LARGE SCALE GENOMIC DNA]</scope>
    <source>
        <strain evidence="3">UW-1</strain>
    </source>
</reference>
<evidence type="ECO:0000313" key="3">
    <source>
        <dbReference type="EMBL" id="ACV33760.1"/>
    </source>
</evidence>
<dbReference type="Pfam" id="PF01609">
    <property type="entry name" value="DDE_Tnp_1"/>
    <property type="match status" value="1"/>
</dbReference>
<proteinExistence type="predicted"/>
<feature type="domain" description="H repeat-associated protein N-terminal" evidence="2">
    <location>
        <begin position="5"/>
        <end position="93"/>
    </location>
</feature>
<dbReference type="Pfam" id="PF13808">
    <property type="entry name" value="DDE_Tnp_1_assoc"/>
    <property type="match status" value="1"/>
</dbReference>
<evidence type="ECO:0000259" key="2">
    <source>
        <dbReference type="Pfam" id="PF13808"/>
    </source>
</evidence>